<dbReference type="PANTHER" id="PTHR46942">
    <property type="entry name" value="SIALIC ACID-BINDING IG-LIKE LECTIN 15"/>
    <property type="match status" value="1"/>
</dbReference>
<proteinExistence type="predicted"/>
<keyword evidence="1" id="KW-0812">Transmembrane</keyword>
<dbReference type="GO" id="GO:0005886">
    <property type="term" value="C:plasma membrane"/>
    <property type="evidence" value="ECO:0007669"/>
    <property type="project" value="TreeGrafter"/>
</dbReference>
<feature type="transmembrane region" description="Helical" evidence="1">
    <location>
        <begin position="125"/>
        <end position="148"/>
    </location>
</feature>
<dbReference type="PANTHER" id="PTHR46942:SF1">
    <property type="entry name" value="SIALIC ACID-BINDING IG-LIKE LECTIN 15"/>
    <property type="match status" value="1"/>
</dbReference>
<protein>
    <recommendedName>
        <fullName evidence="5">Ig-like domain-containing protein</fullName>
    </recommendedName>
</protein>
<keyword evidence="4" id="KW-1185">Reference proteome</keyword>
<name>A0A671Q5B7_9TELE</name>
<dbReference type="GO" id="GO:2001204">
    <property type="term" value="P:regulation of osteoclast development"/>
    <property type="evidence" value="ECO:0007669"/>
    <property type="project" value="TreeGrafter"/>
</dbReference>
<dbReference type="GO" id="GO:0045124">
    <property type="term" value="P:regulation of bone resorption"/>
    <property type="evidence" value="ECO:0007669"/>
    <property type="project" value="TreeGrafter"/>
</dbReference>
<evidence type="ECO:0000313" key="3">
    <source>
        <dbReference type="Ensembl" id="ENSSANP00000065153.1"/>
    </source>
</evidence>
<dbReference type="InterPro" id="IPR013783">
    <property type="entry name" value="Ig-like_fold"/>
</dbReference>
<dbReference type="AlphaFoldDB" id="A0A671Q5B7"/>
<accession>A0A671Q5B7</accession>
<sequence>MDARCFSKSLGLLVILHTAAIAKDDDGWLMKAPTEVRRASSYILTGNFLCCSLAAPQILSVSAEGTEASGFKAVCHVQGSPLPDVQWIEPDGVQKGDTSFPLSQDTTGQYRDQATSTAKSSFSLLVLHLALALSTKLLLALGLGAWVIKRRFSVRASSVEH</sequence>
<organism evidence="3 4">
    <name type="scientific">Sinocyclocheilus anshuiensis</name>
    <dbReference type="NCBI Taxonomy" id="1608454"/>
    <lineage>
        <taxon>Eukaryota</taxon>
        <taxon>Metazoa</taxon>
        <taxon>Chordata</taxon>
        <taxon>Craniata</taxon>
        <taxon>Vertebrata</taxon>
        <taxon>Euteleostomi</taxon>
        <taxon>Actinopterygii</taxon>
        <taxon>Neopterygii</taxon>
        <taxon>Teleostei</taxon>
        <taxon>Ostariophysi</taxon>
        <taxon>Cypriniformes</taxon>
        <taxon>Cyprinidae</taxon>
        <taxon>Cyprininae</taxon>
        <taxon>Sinocyclocheilus</taxon>
    </lineage>
</organism>
<evidence type="ECO:0000256" key="1">
    <source>
        <dbReference type="SAM" id="Phobius"/>
    </source>
</evidence>
<keyword evidence="2" id="KW-0732">Signal</keyword>
<feature type="chain" id="PRO_5025506361" description="Ig-like domain-containing protein" evidence="2">
    <location>
        <begin position="23"/>
        <end position="161"/>
    </location>
</feature>
<reference evidence="3" key="1">
    <citation type="submission" date="2025-08" db="UniProtKB">
        <authorList>
            <consortium name="Ensembl"/>
        </authorList>
    </citation>
    <scope>IDENTIFICATION</scope>
</reference>
<evidence type="ECO:0000256" key="2">
    <source>
        <dbReference type="SAM" id="SignalP"/>
    </source>
</evidence>
<dbReference type="Ensembl" id="ENSSANT00000069261.1">
    <property type="protein sequence ID" value="ENSSANP00000065153.1"/>
    <property type="gene ID" value="ENSSANG00000032487.1"/>
</dbReference>
<keyword evidence="1" id="KW-0472">Membrane</keyword>
<dbReference type="Proteomes" id="UP000472260">
    <property type="component" value="Unassembled WGS sequence"/>
</dbReference>
<reference evidence="3" key="2">
    <citation type="submission" date="2025-09" db="UniProtKB">
        <authorList>
            <consortium name="Ensembl"/>
        </authorList>
    </citation>
    <scope>IDENTIFICATION</scope>
</reference>
<evidence type="ECO:0008006" key="5">
    <source>
        <dbReference type="Google" id="ProtNLM"/>
    </source>
</evidence>
<dbReference type="Gene3D" id="2.60.40.10">
    <property type="entry name" value="Immunoglobulins"/>
    <property type="match status" value="1"/>
</dbReference>
<keyword evidence="1" id="KW-1133">Transmembrane helix</keyword>
<dbReference type="InterPro" id="IPR042836">
    <property type="entry name" value="SIG15"/>
</dbReference>
<dbReference type="GO" id="GO:0032956">
    <property type="term" value="P:regulation of actin cytoskeleton organization"/>
    <property type="evidence" value="ECO:0007669"/>
    <property type="project" value="TreeGrafter"/>
</dbReference>
<feature type="signal peptide" evidence="2">
    <location>
        <begin position="1"/>
        <end position="22"/>
    </location>
</feature>
<evidence type="ECO:0000313" key="4">
    <source>
        <dbReference type="Proteomes" id="UP000472260"/>
    </source>
</evidence>